<protein>
    <submittedName>
        <fullName evidence="3">Uncharacterized protein</fullName>
    </submittedName>
</protein>
<feature type="compositionally biased region" description="Low complexity" evidence="1">
    <location>
        <begin position="135"/>
        <end position="149"/>
    </location>
</feature>
<organism evidence="3 4">
    <name type="scientific">Diacronema lutheri</name>
    <name type="common">Unicellular marine alga</name>
    <name type="synonym">Monochrysis lutheri</name>
    <dbReference type="NCBI Taxonomy" id="2081491"/>
    <lineage>
        <taxon>Eukaryota</taxon>
        <taxon>Haptista</taxon>
        <taxon>Haptophyta</taxon>
        <taxon>Pavlovophyceae</taxon>
        <taxon>Pavlovales</taxon>
        <taxon>Pavlovaceae</taxon>
        <taxon>Diacronema</taxon>
    </lineage>
</organism>
<accession>A0A8J6C689</accession>
<evidence type="ECO:0000256" key="1">
    <source>
        <dbReference type="SAM" id="MobiDB-lite"/>
    </source>
</evidence>
<comment type="caution">
    <text evidence="3">The sequence shown here is derived from an EMBL/GenBank/DDBJ whole genome shotgun (WGS) entry which is preliminary data.</text>
</comment>
<reference evidence="3" key="1">
    <citation type="submission" date="2021-05" db="EMBL/GenBank/DDBJ databases">
        <title>The genome of the haptophyte Pavlova lutheri (Diacronema luteri, Pavlovales) - a model for lipid biosynthesis in eukaryotic algae.</title>
        <authorList>
            <person name="Hulatt C.J."/>
            <person name="Posewitz M.C."/>
        </authorList>
    </citation>
    <scope>NUCLEOTIDE SEQUENCE</scope>
    <source>
        <strain evidence="3">NIVA-4/92</strain>
    </source>
</reference>
<evidence type="ECO:0000313" key="4">
    <source>
        <dbReference type="Proteomes" id="UP000751190"/>
    </source>
</evidence>
<gene>
    <name evidence="3" type="ORF">KFE25_010940</name>
</gene>
<name>A0A8J6C689_DIALT</name>
<dbReference type="AlphaFoldDB" id="A0A8J6C689"/>
<sequence length="238" mass="25275">MQDELNETLAIVDRADEVHRFAGTTDSLSREQVTELNDWYDRLKELTASVKDAIGADALRAALDSARASGAAESEIWHLHERIAQQQRDVEVETERLVERLVHRTHIGLAGVHQRIDRKQAATRAAEDVAARLQASGASGEEGAAARSAKPSAGSQAPTPLLGAESARHTPRALALGYVLAIAAVAAVTLLLRRLLQQRTRGAMGPCARAVEKLGGARCGSGELSDAMLGGEATQPPA</sequence>
<keyword evidence="4" id="KW-1185">Reference proteome</keyword>
<keyword evidence="2" id="KW-0812">Transmembrane</keyword>
<keyword evidence="2" id="KW-1133">Transmembrane helix</keyword>
<dbReference type="Proteomes" id="UP000751190">
    <property type="component" value="Unassembled WGS sequence"/>
</dbReference>
<proteinExistence type="predicted"/>
<feature type="region of interest" description="Disordered" evidence="1">
    <location>
        <begin position="133"/>
        <end position="165"/>
    </location>
</feature>
<feature type="transmembrane region" description="Helical" evidence="2">
    <location>
        <begin position="173"/>
        <end position="192"/>
    </location>
</feature>
<evidence type="ECO:0000313" key="3">
    <source>
        <dbReference type="EMBL" id="KAG8459891.1"/>
    </source>
</evidence>
<keyword evidence="2" id="KW-0472">Membrane</keyword>
<dbReference type="EMBL" id="JAGTXO010000036">
    <property type="protein sequence ID" value="KAG8459891.1"/>
    <property type="molecule type" value="Genomic_DNA"/>
</dbReference>
<evidence type="ECO:0000256" key="2">
    <source>
        <dbReference type="SAM" id="Phobius"/>
    </source>
</evidence>